<evidence type="ECO:0000313" key="7">
    <source>
        <dbReference type="EMBL" id="NEX61322.1"/>
    </source>
</evidence>
<dbReference type="Gene3D" id="2.60.450.10">
    <property type="entry name" value="Lipopolysaccharide (LPS) transport protein A like domain"/>
    <property type="match status" value="1"/>
</dbReference>
<name>A0A6B3SSA0_9BURK</name>
<evidence type="ECO:0000313" key="8">
    <source>
        <dbReference type="Proteomes" id="UP000482155"/>
    </source>
</evidence>
<evidence type="ECO:0000256" key="6">
    <source>
        <dbReference type="SAM" id="Phobius"/>
    </source>
</evidence>
<evidence type="ECO:0000256" key="2">
    <source>
        <dbReference type="ARBA" id="ARBA00022519"/>
    </source>
</evidence>
<dbReference type="GO" id="GO:0017089">
    <property type="term" value="F:glycolipid transfer activity"/>
    <property type="evidence" value="ECO:0007669"/>
    <property type="project" value="TreeGrafter"/>
</dbReference>
<evidence type="ECO:0000256" key="1">
    <source>
        <dbReference type="ARBA" id="ARBA00022475"/>
    </source>
</evidence>
<proteinExistence type="predicted"/>
<sequence length="198" mass="22284">MNESTRIIRFLLLLAPVIALALGSFWLLEVLRRSAGEATPDKVRVEPDFYIDKFSYVKLAPDGRAQYHFAGERLTHNPRDDSYDIRNPVIRTTGKSASPMSIRSDRAHVSNDNSEVHMYDHVQMDRPATADGRPLQLRSDYLLVLPDDDVMKTDKPVVITSGEAVLNGVGMVANNATRELRLLNNVHGTYQPATRQIR</sequence>
<gene>
    <name evidence="7" type="primary">lptC</name>
    <name evidence="7" type="ORF">G3574_09545</name>
</gene>
<dbReference type="GO" id="GO:0005886">
    <property type="term" value="C:plasma membrane"/>
    <property type="evidence" value="ECO:0007669"/>
    <property type="project" value="InterPro"/>
</dbReference>
<reference evidence="7 8" key="1">
    <citation type="submission" date="2020-02" db="EMBL/GenBank/DDBJ databases">
        <authorList>
            <person name="Kim M.K."/>
        </authorList>
    </citation>
    <scope>NUCLEOTIDE SEQUENCE [LARGE SCALE GENOMIC DNA]</scope>
    <source>
        <strain evidence="7 8">17J57-3</strain>
    </source>
</reference>
<keyword evidence="2" id="KW-0997">Cell inner membrane</keyword>
<feature type="transmembrane region" description="Helical" evidence="6">
    <location>
        <begin position="7"/>
        <end position="28"/>
    </location>
</feature>
<evidence type="ECO:0000256" key="5">
    <source>
        <dbReference type="ARBA" id="ARBA00023136"/>
    </source>
</evidence>
<evidence type="ECO:0000256" key="4">
    <source>
        <dbReference type="ARBA" id="ARBA00022989"/>
    </source>
</evidence>
<keyword evidence="4 6" id="KW-1133">Transmembrane helix</keyword>
<keyword evidence="3 6" id="KW-0812">Transmembrane</keyword>
<dbReference type="AlphaFoldDB" id="A0A6B3SSA0"/>
<accession>A0A6B3SSA0</accession>
<dbReference type="Proteomes" id="UP000482155">
    <property type="component" value="Unassembled WGS sequence"/>
</dbReference>
<dbReference type="InterPro" id="IPR026265">
    <property type="entry name" value="LptC"/>
</dbReference>
<dbReference type="PANTHER" id="PTHR37481:SF1">
    <property type="entry name" value="LIPOPOLYSACCHARIDE EXPORT SYSTEM PROTEIN LPTC"/>
    <property type="match status" value="1"/>
</dbReference>
<dbReference type="EMBL" id="JAAIVB010000035">
    <property type="protein sequence ID" value="NEX61322.1"/>
    <property type="molecule type" value="Genomic_DNA"/>
</dbReference>
<dbReference type="GO" id="GO:0030288">
    <property type="term" value="C:outer membrane-bounded periplasmic space"/>
    <property type="evidence" value="ECO:0007669"/>
    <property type="project" value="TreeGrafter"/>
</dbReference>
<dbReference type="InterPro" id="IPR052363">
    <property type="entry name" value="LPS_export_LptC"/>
</dbReference>
<protein>
    <submittedName>
        <fullName evidence="7">LPS export ABC transporter periplasmic protein LptC</fullName>
    </submittedName>
</protein>
<organism evidence="7 8">
    <name type="scientific">Noviherbaspirillum galbum</name>
    <dbReference type="NCBI Taxonomy" id="2709383"/>
    <lineage>
        <taxon>Bacteria</taxon>
        <taxon>Pseudomonadati</taxon>
        <taxon>Pseudomonadota</taxon>
        <taxon>Betaproteobacteria</taxon>
        <taxon>Burkholderiales</taxon>
        <taxon>Oxalobacteraceae</taxon>
        <taxon>Noviherbaspirillum</taxon>
    </lineage>
</organism>
<dbReference type="Pfam" id="PF06835">
    <property type="entry name" value="LptC"/>
    <property type="match status" value="1"/>
</dbReference>
<dbReference type="PANTHER" id="PTHR37481">
    <property type="entry name" value="LIPOPOLYSACCHARIDE EXPORT SYSTEM PROTEIN LPTC"/>
    <property type="match status" value="1"/>
</dbReference>
<keyword evidence="5 6" id="KW-0472">Membrane</keyword>
<evidence type="ECO:0000256" key="3">
    <source>
        <dbReference type="ARBA" id="ARBA00022692"/>
    </source>
</evidence>
<keyword evidence="8" id="KW-1185">Reference proteome</keyword>
<dbReference type="RefSeq" id="WP_163962396.1">
    <property type="nucleotide sequence ID" value="NZ_JAAIVB010000035.1"/>
</dbReference>
<dbReference type="NCBIfam" id="TIGR04409">
    <property type="entry name" value="LptC_YrbK"/>
    <property type="match status" value="1"/>
</dbReference>
<comment type="caution">
    <text evidence="7">The sequence shown here is derived from an EMBL/GenBank/DDBJ whole genome shotgun (WGS) entry which is preliminary data.</text>
</comment>
<dbReference type="GO" id="GO:0015221">
    <property type="term" value="F:lipopolysaccharide transmembrane transporter activity"/>
    <property type="evidence" value="ECO:0007669"/>
    <property type="project" value="InterPro"/>
</dbReference>
<dbReference type="InterPro" id="IPR010664">
    <property type="entry name" value="LipoPS_assembly_LptC-rel"/>
</dbReference>
<keyword evidence="1" id="KW-1003">Cell membrane</keyword>